<comment type="caution">
    <text evidence="1">The sequence shown here is derived from an EMBL/GenBank/DDBJ whole genome shotgun (WGS) entry which is preliminary data.</text>
</comment>
<protein>
    <submittedName>
        <fullName evidence="1">Uncharacterized protein</fullName>
    </submittedName>
</protein>
<reference evidence="1" key="1">
    <citation type="submission" date="2018-11" db="EMBL/GenBank/DDBJ databases">
        <authorList>
            <person name="Alioto T."/>
            <person name="Alioto T."/>
        </authorList>
    </citation>
    <scope>NUCLEOTIDE SEQUENCE</scope>
</reference>
<gene>
    <name evidence="1" type="ORF">MGAL_10B024278</name>
</gene>
<name>A0A8B6BWI8_MYTGA</name>
<dbReference type="InterPro" id="IPR036770">
    <property type="entry name" value="Ankyrin_rpt-contain_sf"/>
</dbReference>
<accession>A0A8B6BWI8</accession>
<evidence type="ECO:0000313" key="1">
    <source>
        <dbReference type="EMBL" id="VDH96090.1"/>
    </source>
</evidence>
<organism evidence="1 2">
    <name type="scientific">Mytilus galloprovincialis</name>
    <name type="common">Mediterranean mussel</name>
    <dbReference type="NCBI Taxonomy" id="29158"/>
    <lineage>
        <taxon>Eukaryota</taxon>
        <taxon>Metazoa</taxon>
        <taxon>Spiralia</taxon>
        <taxon>Lophotrochozoa</taxon>
        <taxon>Mollusca</taxon>
        <taxon>Bivalvia</taxon>
        <taxon>Autobranchia</taxon>
        <taxon>Pteriomorphia</taxon>
        <taxon>Mytilida</taxon>
        <taxon>Mytiloidea</taxon>
        <taxon>Mytilidae</taxon>
        <taxon>Mytilinae</taxon>
        <taxon>Mytilus</taxon>
    </lineage>
</organism>
<proteinExistence type="predicted"/>
<keyword evidence="2" id="KW-1185">Reference proteome</keyword>
<dbReference type="EMBL" id="UYJE01000761">
    <property type="protein sequence ID" value="VDH96090.1"/>
    <property type="molecule type" value="Genomic_DNA"/>
</dbReference>
<dbReference type="Gene3D" id="1.25.40.20">
    <property type="entry name" value="Ankyrin repeat-containing domain"/>
    <property type="match status" value="1"/>
</dbReference>
<dbReference type="AlphaFoldDB" id="A0A8B6BWI8"/>
<dbReference type="OrthoDB" id="5946465at2759"/>
<dbReference type="Proteomes" id="UP000596742">
    <property type="component" value="Unassembled WGS sequence"/>
</dbReference>
<sequence length="90" mass="10500">MDKQLYIMLLENGQIDVTKWLTDQGCSPWVKTKEGKTPYDLVTISRYDIEERKRKKEEVMDFLKTVMLQTPEVTTRSGDDLKRETANKGS</sequence>
<evidence type="ECO:0000313" key="2">
    <source>
        <dbReference type="Proteomes" id="UP000596742"/>
    </source>
</evidence>